<dbReference type="EMBL" id="CABVOU010000038">
    <property type="protein sequence ID" value="VVZ96214.1"/>
    <property type="molecule type" value="Genomic_DNA"/>
</dbReference>
<name>A0A5K1I3P6_9GAMM</name>
<keyword evidence="2" id="KW-1185">Reference proteome</keyword>
<reference evidence="1 2" key="1">
    <citation type="submission" date="2019-09" db="EMBL/GenBank/DDBJ databases">
        <authorList>
            <person name="Criscuolo A."/>
        </authorList>
    </citation>
    <scope>NUCLEOTIDE SEQUENCE [LARGE SCALE GENOMIC DNA]</scope>
    <source>
        <strain evidence="2">3(2)</strain>
    </source>
</reference>
<dbReference type="AlphaFoldDB" id="A0A5K1I3P6"/>
<dbReference type="RefSeq" id="WP_225809960.1">
    <property type="nucleotide sequence ID" value="NZ_CABVOU010000038.1"/>
</dbReference>
<evidence type="ECO:0000313" key="1">
    <source>
        <dbReference type="EMBL" id="VVZ96214.1"/>
    </source>
</evidence>
<gene>
    <name evidence="1" type="ORF">HALO32_02310</name>
</gene>
<organism evidence="1 2">
    <name type="scientific">Halomonas lysinitropha</name>
    <dbReference type="NCBI Taxonomy" id="2607506"/>
    <lineage>
        <taxon>Bacteria</taxon>
        <taxon>Pseudomonadati</taxon>
        <taxon>Pseudomonadota</taxon>
        <taxon>Gammaproteobacteria</taxon>
        <taxon>Oceanospirillales</taxon>
        <taxon>Halomonadaceae</taxon>
        <taxon>Halomonas</taxon>
    </lineage>
</organism>
<dbReference type="Proteomes" id="UP000326725">
    <property type="component" value="Unassembled WGS sequence"/>
</dbReference>
<sequence>MERGLTGHYEGSIAGGVRCQAFIPDPLPPRPPLVLDGKLQGRINQAMLALGRLKAVTAS</sequence>
<evidence type="ECO:0000313" key="2">
    <source>
        <dbReference type="Proteomes" id="UP000326725"/>
    </source>
</evidence>
<protein>
    <submittedName>
        <fullName evidence="1">Uncharacterized protein</fullName>
    </submittedName>
</protein>
<accession>A0A5K1I3P6</accession>
<proteinExistence type="predicted"/>